<sequence length="319" mass="35972">MSRFRTFSDALKEKYGEKVYKVPIALARTCPNRDGLISDEGCIFCGSIGAGYEKKADVPVKEQLLEGISHIGPKYKAKKFIAYFLNFTNTYMPLDVFEKSMEEACQVEGIVALDISTRPDCINDAYLEVLDRIRQTYHVDITVELGLQSANAHTLAILNRCHTVAEFIDAALHIGRYGFGLCTHIIADLPWDDRLDVVEAAKLVSVLPVTEVKLHSLFVVKGTRLAEEFEAGRVRLLPLDEYIHRVVLFLAYVRPDIVMQRIVGRAAGENILKVNGGEPWWVVRDMIDAEMEQKNIYQGTMCRYINGPAVRQFAPAEEK</sequence>
<dbReference type="SFLD" id="SFLDS00029">
    <property type="entry name" value="Radical_SAM"/>
    <property type="match status" value="1"/>
</dbReference>
<evidence type="ECO:0000259" key="7">
    <source>
        <dbReference type="SMART" id="SM00729"/>
    </source>
</evidence>
<dbReference type="Pfam" id="PF04055">
    <property type="entry name" value="Radical_SAM"/>
    <property type="match status" value="1"/>
</dbReference>
<dbReference type="GO" id="GO:0046872">
    <property type="term" value="F:metal ion binding"/>
    <property type="evidence" value="ECO:0007669"/>
    <property type="project" value="UniProtKB-KW"/>
</dbReference>
<dbReference type="InterPro" id="IPR058240">
    <property type="entry name" value="rSAM_sf"/>
</dbReference>
<dbReference type="InterPro" id="IPR007197">
    <property type="entry name" value="rSAM"/>
</dbReference>
<dbReference type="InterPro" id="IPR005911">
    <property type="entry name" value="YhcC-like"/>
</dbReference>
<dbReference type="STRING" id="209880.SAMN02910343_00852"/>
<reference evidence="8 9" key="1">
    <citation type="submission" date="2016-10" db="EMBL/GenBank/DDBJ databases">
        <authorList>
            <person name="de Groot N.N."/>
        </authorList>
    </citation>
    <scope>NUCLEOTIDE SEQUENCE [LARGE SCALE GENOMIC DNA]</scope>
    <source>
        <strain evidence="8 9">DSM 15230</strain>
    </source>
</reference>
<keyword evidence="9" id="KW-1185">Reference proteome</keyword>
<dbReference type="InterPro" id="IPR032432">
    <property type="entry name" value="Radical_SAM_C"/>
</dbReference>
<evidence type="ECO:0000256" key="2">
    <source>
        <dbReference type="ARBA" id="ARBA00022485"/>
    </source>
</evidence>
<dbReference type="GeneID" id="87755880"/>
<evidence type="ECO:0000313" key="8">
    <source>
        <dbReference type="EMBL" id="SDA48959.1"/>
    </source>
</evidence>
<proteinExistence type="predicted"/>
<organism evidence="8 9">
    <name type="scientific">Allisonella histaminiformans</name>
    <dbReference type="NCBI Taxonomy" id="209880"/>
    <lineage>
        <taxon>Bacteria</taxon>
        <taxon>Bacillati</taxon>
        <taxon>Bacillota</taxon>
        <taxon>Negativicutes</taxon>
        <taxon>Veillonellales</taxon>
        <taxon>Veillonellaceae</taxon>
        <taxon>Allisonella</taxon>
    </lineage>
</organism>
<keyword evidence="2" id="KW-0004">4Fe-4S</keyword>
<dbReference type="GO" id="GO:0003824">
    <property type="term" value="F:catalytic activity"/>
    <property type="evidence" value="ECO:0007669"/>
    <property type="project" value="InterPro"/>
</dbReference>
<comment type="cofactor">
    <cofactor evidence="1">
        <name>[4Fe-4S] cluster</name>
        <dbReference type="ChEBI" id="CHEBI:49883"/>
    </cofactor>
</comment>
<evidence type="ECO:0000256" key="6">
    <source>
        <dbReference type="ARBA" id="ARBA00023014"/>
    </source>
</evidence>
<dbReference type="NCBIfam" id="TIGR01212">
    <property type="entry name" value="TIGR01212 family radical SAM protein"/>
    <property type="match status" value="1"/>
</dbReference>
<dbReference type="SFLD" id="SFLDG01086">
    <property type="entry name" value="elongater_protein-like"/>
    <property type="match status" value="1"/>
</dbReference>
<protein>
    <recommendedName>
        <fullName evidence="7">Elp3/MiaA/NifB-like radical SAM core domain-containing protein</fullName>
    </recommendedName>
</protein>
<dbReference type="SMART" id="SM00729">
    <property type="entry name" value="Elp3"/>
    <property type="match status" value="1"/>
</dbReference>
<dbReference type="InterPro" id="IPR023404">
    <property type="entry name" value="rSAM_horseshoe"/>
</dbReference>
<dbReference type="Pfam" id="PF16199">
    <property type="entry name" value="Radical_SAM_C"/>
    <property type="match status" value="1"/>
</dbReference>
<dbReference type="InterPro" id="IPR039661">
    <property type="entry name" value="ELP3"/>
</dbReference>
<accession>A0A1G5VSY4</accession>
<keyword evidence="6" id="KW-0411">Iron-sulfur</keyword>
<dbReference type="InterPro" id="IPR006638">
    <property type="entry name" value="Elp3/MiaA/NifB-like_rSAM"/>
</dbReference>
<evidence type="ECO:0000256" key="1">
    <source>
        <dbReference type="ARBA" id="ARBA00001966"/>
    </source>
</evidence>
<dbReference type="SUPFAM" id="SSF102114">
    <property type="entry name" value="Radical SAM enzymes"/>
    <property type="match status" value="1"/>
</dbReference>
<dbReference type="Gene3D" id="3.80.30.20">
    <property type="entry name" value="tm_1862 like domain"/>
    <property type="match status" value="1"/>
</dbReference>
<dbReference type="EMBL" id="FMXA01000009">
    <property type="protein sequence ID" value="SDA48959.1"/>
    <property type="molecule type" value="Genomic_DNA"/>
</dbReference>
<dbReference type="GO" id="GO:0051539">
    <property type="term" value="F:4 iron, 4 sulfur cluster binding"/>
    <property type="evidence" value="ECO:0007669"/>
    <property type="project" value="UniProtKB-KW"/>
</dbReference>
<name>A0A1G5VSY4_9FIRM</name>
<dbReference type="RefSeq" id="WP_200779822.1">
    <property type="nucleotide sequence ID" value="NZ_FMXA01000009.1"/>
</dbReference>
<dbReference type="PANTHER" id="PTHR11135">
    <property type="entry name" value="HISTONE ACETYLTRANSFERASE-RELATED"/>
    <property type="match status" value="1"/>
</dbReference>
<gene>
    <name evidence="8" type="ORF">SAMN02910343_00852</name>
</gene>
<evidence type="ECO:0000256" key="3">
    <source>
        <dbReference type="ARBA" id="ARBA00022691"/>
    </source>
</evidence>
<evidence type="ECO:0000256" key="4">
    <source>
        <dbReference type="ARBA" id="ARBA00022723"/>
    </source>
</evidence>
<dbReference type="SFLD" id="SFLDG01091">
    <property type="entry name" value="uncharacterized_CHP01210-like"/>
    <property type="match status" value="1"/>
</dbReference>
<dbReference type="PANTHER" id="PTHR11135:SF1">
    <property type="entry name" value="PROTEIN YHCC"/>
    <property type="match status" value="1"/>
</dbReference>
<dbReference type="Proteomes" id="UP000199689">
    <property type="component" value="Unassembled WGS sequence"/>
</dbReference>
<dbReference type="AlphaFoldDB" id="A0A1G5VSY4"/>
<evidence type="ECO:0000313" key="9">
    <source>
        <dbReference type="Proteomes" id="UP000199689"/>
    </source>
</evidence>
<keyword evidence="3" id="KW-0949">S-adenosyl-L-methionine</keyword>
<evidence type="ECO:0000256" key="5">
    <source>
        <dbReference type="ARBA" id="ARBA00023004"/>
    </source>
</evidence>
<feature type="domain" description="Elp3/MiaA/NifB-like radical SAM core" evidence="7">
    <location>
        <begin position="20"/>
        <end position="248"/>
    </location>
</feature>
<keyword evidence="5" id="KW-0408">Iron</keyword>
<keyword evidence="4" id="KW-0479">Metal-binding</keyword>